<gene>
    <name evidence="1" type="ORF">FE782_00930</name>
</gene>
<evidence type="ECO:0000313" key="2">
    <source>
        <dbReference type="Proteomes" id="UP000309676"/>
    </source>
</evidence>
<dbReference type="EMBL" id="VCIW01000001">
    <property type="protein sequence ID" value="TLS54348.1"/>
    <property type="molecule type" value="Genomic_DNA"/>
</dbReference>
<name>A0A5R9GLB0_9BACL</name>
<evidence type="ECO:0000313" key="1">
    <source>
        <dbReference type="EMBL" id="TLS54348.1"/>
    </source>
</evidence>
<comment type="caution">
    <text evidence="1">The sequence shown here is derived from an EMBL/GenBank/DDBJ whole genome shotgun (WGS) entry which is preliminary data.</text>
</comment>
<dbReference type="Pfam" id="PF01955">
    <property type="entry name" value="CbiZ"/>
    <property type="match status" value="1"/>
</dbReference>
<dbReference type="InterPro" id="IPR052209">
    <property type="entry name" value="CbiZ"/>
</dbReference>
<dbReference type="Proteomes" id="UP000309676">
    <property type="component" value="Unassembled WGS sequence"/>
</dbReference>
<reference evidence="1 2" key="1">
    <citation type="submission" date="2019-05" db="EMBL/GenBank/DDBJ databases">
        <authorList>
            <person name="Narsing Rao M.P."/>
            <person name="Li W.J."/>
        </authorList>
    </citation>
    <scope>NUCLEOTIDE SEQUENCE [LARGE SCALE GENOMIC DNA]</scope>
    <source>
        <strain evidence="1 2">SYSU_K30003</strain>
    </source>
</reference>
<dbReference type="PANTHER" id="PTHR35336:SF5">
    <property type="entry name" value="ADENOSYLCOBINAMIDE AMIDOHYDROLASE"/>
    <property type="match status" value="1"/>
</dbReference>
<organism evidence="1 2">
    <name type="scientific">Paenibacillus antri</name>
    <dbReference type="NCBI Taxonomy" id="2582848"/>
    <lineage>
        <taxon>Bacteria</taxon>
        <taxon>Bacillati</taxon>
        <taxon>Bacillota</taxon>
        <taxon>Bacilli</taxon>
        <taxon>Bacillales</taxon>
        <taxon>Paenibacillaceae</taxon>
        <taxon>Paenibacillus</taxon>
    </lineage>
</organism>
<dbReference type="OrthoDB" id="34339at2"/>
<accession>A0A5R9GLB0</accession>
<dbReference type="AlphaFoldDB" id="A0A5R9GLB0"/>
<sequence>MLEADDGGPCLVVRFDAPCGALSSAVVGGGFVEACGAIVNRQVPKSYMADDPEAEMRAFLVRHGFEVDAGVDAVGASAVRTLGLLTAAFVREVGFAECALGDGGRSVACWATVGLGNAARAGRVREPAGGLFPGTINAVVVVDGGLAPGAYVGAACVAAEAKAAALADLGVRDPDDGGAATGTTTDAVAIVATGRGAYARYAGTATLVGHAVGRTVYDAVYDSGRRYLAYVAARRGG</sequence>
<evidence type="ECO:0008006" key="3">
    <source>
        <dbReference type="Google" id="ProtNLM"/>
    </source>
</evidence>
<proteinExistence type="predicted"/>
<dbReference type="PANTHER" id="PTHR35336">
    <property type="entry name" value="ADENOSYLCOBINAMIDE AMIDOHYDROLASE"/>
    <property type="match status" value="1"/>
</dbReference>
<protein>
    <recommendedName>
        <fullName evidence="3">Adenosylcobinamide amidohydrolase</fullName>
    </recommendedName>
</protein>
<keyword evidence="2" id="KW-1185">Reference proteome</keyword>
<dbReference type="InterPro" id="IPR002808">
    <property type="entry name" value="AdoCbi_amidolase"/>
</dbReference>